<gene>
    <name evidence="2" type="ORF">Syun_027872</name>
</gene>
<reference evidence="2 3" key="1">
    <citation type="submission" date="2024-01" db="EMBL/GenBank/DDBJ databases">
        <title>Genome assemblies of Stephania.</title>
        <authorList>
            <person name="Yang L."/>
        </authorList>
    </citation>
    <scope>NUCLEOTIDE SEQUENCE [LARGE SCALE GENOMIC DNA]</scope>
    <source>
        <strain evidence="2">YNDBR</strain>
        <tissue evidence="2">Leaf</tissue>
    </source>
</reference>
<keyword evidence="1" id="KW-0812">Transmembrane</keyword>
<organism evidence="2 3">
    <name type="scientific">Stephania yunnanensis</name>
    <dbReference type="NCBI Taxonomy" id="152371"/>
    <lineage>
        <taxon>Eukaryota</taxon>
        <taxon>Viridiplantae</taxon>
        <taxon>Streptophyta</taxon>
        <taxon>Embryophyta</taxon>
        <taxon>Tracheophyta</taxon>
        <taxon>Spermatophyta</taxon>
        <taxon>Magnoliopsida</taxon>
        <taxon>Ranunculales</taxon>
        <taxon>Menispermaceae</taxon>
        <taxon>Menispermoideae</taxon>
        <taxon>Cissampelideae</taxon>
        <taxon>Stephania</taxon>
    </lineage>
</organism>
<comment type="caution">
    <text evidence="2">The sequence shown here is derived from an EMBL/GenBank/DDBJ whole genome shotgun (WGS) entry which is preliminary data.</text>
</comment>
<accession>A0AAP0EGB6</accession>
<keyword evidence="1" id="KW-0472">Membrane</keyword>
<proteinExistence type="predicted"/>
<keyword evidence="1" id="KW-1133">Transmembrane helix</keyword>
<evidence type="ECO:0000313" key="3">
    <source>
        <dbReference type="Proteomes" id="UP001420932"/>
    </source>
</evidence>
<dbReference type="AlphaFoldDB" id="A0AAP0EGB6"/>
<evidence type="ECO:0000256" key="1">
    <source>
        <dbReference type="SAM" id="Phobius"/>
    </source>
</evidence>
<name>A0AAP0EGB6_9MAGN</name>
<feature type="transmembrane region" description="Helical" evidence="1">
    <location>
        <begin position="12"/>
        <end position="35"/>
    </location>
</feature>
<sequence length="58" mass="6434">MENSFVAPPNVFILVTTPSYISLIVSMYLACTLFLSRTHQRTSLGTLSYAFSKSTNTI</sequence>
<evidence type="ECO:0000313" key="2">
    <source>
        <dbReference type="EMBL" id="KAK9092961.1"/>
    </source>
</evidence>
<protein>
    <submittedName>
        <fullName evidence="2">Uncharacterized protein</fullName>
    </submittedName>
</protein>
<dbReference type="EMBL" id="JBBNAF010000012">
    <property type="protein sequence ID" value="KAK9092961.1"/>
    <property type="molecule type" value="Genomic_DNA"/>
</dbReference>
<keyword evidence="3" id="KW-1185">Reference proteome</keyword>
<dbReference type="Proteomes" id="UP001420932">
    <property type="component" value="Unassembled WGS sequence"/>
</dbReference>